<sequence length="287" mass="32875">MELTTNVPNLESMSECSLKHYDGIYMGMPYCWDYEGSFSSGNDIEEGVELLRELGKKAYLSLYAAPRNKDLERVFYVVELGLEAKVDAFEVFNLGVAKKIKDEYDARVHLGGLANVYTASTAELLYSLGIDRIMPAYELPIEDVEKIKEVGVEVEVVIHGKIPLGISHECFVKRFEREIGKRCPKLCKEKLWYKSEDLVLKPFGQVTLSGKDVCMYEHLEKLKFVDAARVEALSERVGYREEVGRIYRRRIEKGFDKKDFLKLIELAEIGLCNGFYFNKAGQIYVSR</sequence>
<protein>
    <submittedName>
        <fullName evidence="1">Peptidase U32</fullName>
    </submittedName>
</protein>
<evidence type="ECO:0000313" key="2">
    <source>
        <dbReference type="Proteomes" id="UP000002613"/>
    </source>
</evidence>
<keyword evidence="2" id="KW-1185">Reference proteome</keyword>
<dbReference type="EMBL" id="CP001899">
    <property type="protein sequence ID" value="ADC64207.1"/>
    <property type="molecule type" value="Genomic_DNA"/>
</dbReference>
<evidence type="ECO:0000313" key="1">
    <source>
        <dbReference type="EMBL" id="ADC64207.1"/>
    </source>
</evidence>
<dbReference type="Pfam" id="PF01136">
    <property type="entry name" value="Peptidase_U32"/>
    <property type="match status" value="1"/>
</dbReference>
<dbReference type="InterPro" id="IPR051454">
    <property type="entry name" value="RNA/ubiquinone_mod_enzymes"/>
</dbReference>
<dbReference type="STRING" id="589924.Ferp_0015"/>
<dbReference type="KEGG" id="fpl:Ferp_0015"/>
<proteinExistence type="predicted"/>
<reference evidence="2" key="1">
    <citation type="submission" date="2010-02" db="EMBL/GenBank/DDBJ databases">
        <title>Complete sequence of Ferroglobus placidus DSM 10642.</title>
        <authorList>
            <consortium name="US DOE Joint Genome Institute"/>
            <person name="Lucas S."/>
            <person name="Copeland A."/>
            <person name="Lapidus A."/>
            <person name="Cheng J.-F."/>
            <person name="Bruce D."/>
            <person name="Goodwin L."/>
            <person name="Pitluck S."/>
            <person name="Saunders E."/>
            <person name="Brettin T."/>
            <person name="Detter J.C."/>
            <person name="Han C."/>
            <person name="Tapia R."/>
            <person name="Larimer F."/>
            <person name="Land M."/>
            <person name="Hauser L."/>
            <person name="Kyrpides N."/>
            <person name="Ivanova N."/>
            <person name="Holmes D."/>
            <person name="Lovley D."/>
            <person name="Kyrpides N."/>
            <person name="Anderson I.J."/>
            <person name="Woyke T."/>
        </authorList>
    </citation>
    <scope>NUCLEOTIDE SEQUENCE [LARGE SCALE GENOMIC DNA]</scope>
    <source>
        <strain evidence="2">DSM 10642 / AEDII12DO</strain>
    </source>
</reference>
<organism evidence="1 2">
    <name type="scientific">Ferroglobus placidus (strain DSM 10642 / AEDII12DO)</name>
    <dbReference type="NCBI Taxonomy" id="589924"/>
    <lineage>
        <taxon>Archaea</taxon>
        <taxon>Methanobacteriati</taxon>
        <taxon>Methanobacteriota</taxon>
        <taxon>Archaeoglobi</taxon>
        <taxon>Archaeoglobales</taxon>
        <taxon>Archaeoglobaceae</taxon>
        <taxon>Ferroglobus</taxon>
    </lineage>
</organism>
<reference evidence="1 2" key="2">
    <citation type="journal article" date="2011" name="Stand. Genomic Sci.">
        <title>Complete genome sequence of Ferroglobus placidus AEDII12DO.</title>
        <authorList>
            <person name="Anderson I."/>
            <person name="Risso C."/>
            <person name="Holmes D."/>
            <person name="Lucas S."/>
            <person name="Copeland A."/>
            <person name="Lapidus A."/>
            <person name="Cheng J.F."/>
            <person name="Bruce D."/>
            <person name="Goodwin L."/>
            <person name="Pitluck S."/>
            <person name="Saunders E."/>
            <person name="Brettin T."/>
            <person name="Detter J.C."/>
            <person name="Han C."/>
            <person name="Tapia R."/>
            <person name="Larimer F."/>
            <person name="Land M."/>
            <person name="Hauser L."/>
            <person name="Woyke T."/>
            <person name="Lovley D."/>
            <person name="Kyrpides N."/>
            <person name="Ivanova N."/>
        </authorList>
    </citation>
    <scope>NUCLEOTIDE SEQUENCE [LARGE SCALE GENOMIC DNA]</scope>
    <source>
        <strain evidence="2">DSM 10642 / AEDII12DO</strain>
    </source>
</reference>
<dbReference type="Proteomes" id="UP000002613">
    <property type="component" value="Chromosome"/>
</dbReference>
<dbReference type="OrthoDB" id="51464at2157"/>
<dbReference type="HOGENOM" id="CLU_908160_0_0_2"/>
<dbReference type="PANTHER" id="PTHR30217:SF10">
    <property type="entry name" value="23S RRNA 5-HYDROXYCYTIDINE C2501 SYNTHASE"/>
    <property type="match status" value="1"/>
</dbReference>
<dbReference type="AlphaFoldDB" id="D3S0J3"/>
<name>D3S0J3_FERPA</name>
<dbReference type="eggNOG" id="arCOG03202">
    <property type="taxonomic scope" value="Archaea"/>
</dbReference>
<dbReference type="PaxDb" id="589924-Ferp_0015"/>
<dbReference type="GeneID" id="8777506"/>
<dbReference type="PANTHER" id="PTHR30217">
    <property type="entry name" value="PEPTIDASE U32 FAMILY"/>
    <property type="match status" value="1"/>
</dbReference>
<dbReference type="InterPro" id="IPR001539">
    <property type="entry name" value="Peptidase_U32"/>
</dbReference>
<dbReference type="RefSeq" id="WP_012964556.1">
    <property type="nucleotide sequence ID" value="NC_013849.1"/>
</dbReference>
<accession>D3S0J3</accession>
<gene>
    <name evidence="1" type="ordered locus">Ferp_0015</name>
</gene>